<comment type="caution">
    <text evidence="3">The sequence shown here is derived from an EMBL/GenBank/DDBJ whole genome shotgun (WGS) entry which is preliminary data.</text>
</comment>
<evidence type="ECO:0000256" key="2">
    <source>
        <dbReference type="SAM" id="Phobius"/>
    </source>
</evidence>
<evidence type="ECO:0000256" key="1">
    <source>
        <dbReference type="SAM" id="MobiDB-lite"/>
    </source>
</evidence>
<feature type="compositionally biased region" description="Polar residues" evidence="1">
    <location>
        <begin position="1"/>
        <end position="49"/>
    </location>
</feature>
<feature type="transmembrane region" description="Helical" evidence="2">
    <location>
        <begin position="105"/>
        <end position="124"/>
    </location>
</feature>
<protein>
    <submittedName>
        <fullName evidence="3">DUF2970 domain-containing protein</fullName>
    </submittedName>
</protein>
<dbReference type="RefSeq" id="WP_353897027.1">
    <property type="nucleotide sequence ID" value="NZ_JBEVCJ010000021.1"/>
</dbReference>
<dbReference type="InterPro" id="IPR021344">
    <property type="entry name" value="DUF2970"/>
</dbReference>
<keyword evidence="2" id="KW-0812">Transmembrane</keyword>
<gene>
    <name evidence="3" type="ORF">ABVT43_14975</name>
</gene>
<dbReference type="EMBL" id="JBEVCJ010000021">
    <property type="protein sequence ID" value="MET1256442.1"/>
    <property type="molecule type" value="Genomic_DNA"/>
</dbReference>
<dbReference type="Proteomes" id="UP001548189">
    <property type="component" value="Unassembled WGS sequence"/>
</dbReference>
<evidence type="ECO:0000313" key="3">
    <source>
        <dbReference type="EMBL" id="MET1256442.1"/>
    </source>
</evidence>
<dbReference type="Pfam" id="PF11174">
    <property type="entry name" value="DUF2970"/>
    <property type="match status" value="1"/>
</dbReference>
<feature type="compositionally biased region" description="Polar residues" evidence="1">
    <location>
        <begin position="57"/>
        <end position="70"/>
    </location>
</feature>
<keyword evidence="2" id="KW-0472">Membrane</keyword>
<evidence type="ECO:0000313" key="4">
    <source>
        <dbReference type="Proteomes" id="UP001548189"/>
    </source>
</evidence>
<keyword evidence="4" id="KW-1185">Reference proteome</keyword>
<keyword evidence="2" id="KW-1133">Transmembrane helix</keyword>
<organism evidence="3 4">
    <name type="scientific">Aliikangiella maris</name>
    <dbReference type="NCBI Taxonomy" id="3162458"/>
    <lineage>
        <taxon>Bacteria</taxon>
        <taxon>Pseudomonadati</taxon>
        <taxon>Pseudomonadota</taxon>
        <taxon>Gammaproteobacteria</taxon>
        <taxon>Oceanospirillales</taxon>
        <taxon>Pleioneaceae</taxon>
        <taxon>Aliikangiella</taxon>
    </lineage>
</organism>
<reference evidence="3 4" key="1">
    <citation type="submission" date="2024-06" db="EMBL/GenBank/DDBJ databases">
        <authorList>
            <person name="Li F."/>
        </authorList>
    </citation>
    <scope>NUCLEOTIDE SEQUENCE [LARGE SCALE GENOMIC DNA]</scope>
    <source>
        <strain evidence="3 4">GXAS 311</strain>
    </source>
</reference>
<accession>A0ABV2BWW8</accession>
<name>A0ABV2BWW8_9GAMM</name>
<feature type="region of interest" description="Disordered" evidence="1">
    <location>
        <begin position="1"/>
        <end position="73"/>
    </location>
</feature>
<sequence>MPPENQNQSMQAPSIQKTDDQTANIQKPNTPELNSKDQNAQELNSQELNASEKDTQKQNSQTTATPTKSPVTHPGFFSVLQSILAALIGVQSEEKRKQDFESGHLGIYLFAGLVMVIIFILVLVSSRP</sequence>
<proteinExistence type="predicted"/>